<feature type="domain" description="Alpha/beta hydrolase fold-3" evidence="4">
    <location>
        <begin position="77"/>
        <end position="285"/>
    </location>
</feature>
<evidence type="ECO:0000256" key="2">
    <source>
        <dbReference type="ARBA" id="ARBA00022801"/>
    </source>
</evidence>
<accession>A0A560J6G0</accession>
<organism evidence="6 8">
    <name type="scientific">Nitrospirillum amazonense</name>
    <dbReference type="NCBI Taxonomy" id="28077"/>
    <lineage>
        <taxon>Bacteria</taxon>
        <taxon>Pseudomonadati</taxon>
        <taxon>Pseudomonadota</taxon>
        <taxon>Alphaproteobacteria</taxon>
        <taxon>Rhodospirillales</taxon>
        <taxon>Azospirillaceae</taxon>
        <taxon>Nitrospirillum</taxon>
    </lineage>
</organism>
<dbReference type="PANTHER" id="PTHR48081">
    <property type="entry name" value="AB HYDROLASE SUPERFAMILY PROTEIN C4A8.06C"/>
    <property type="match status" value="1"/>
</dbReference>
<dbReference type="InterPro" id="IPR050300">
    <property type="entry name" value="GDXG_lipolytic_enzyme"/>
</dbReference>
<evidence type="ECO:0000313" key="7">
    <source>
        <dbReference type="Proteomes" id="UP000319859"/>
    </source>
</evidence>
<dbReference type="InterPro" id="IPR013094">
    <property type="entry name" value="AB_hydrolase_3"/>
</dbReference>
<evidence type="ECO:0000256" key="3">
    <source>
        <dbReference type="PROSITE-ProRule" id="PRU10038"/>
    </source>
</evidence>
<protein>
    <submittedName>
        <fullName evidence="6">Acetyl esterase</fullName>
    </submittedName>
</protein>
<dbReference type="GO" id="GO:0016787">
    <property type="term" value="F:hydrolase activity"/>
    <property type="evidence" value="ECO:0007669"/>
    <property type="project" value="UniProtKB-KW"/>
</dbReference>
<sequence>MNISPQLKPFVDAAAHFPKVDSIPLADLRKAVRDASLAFPPLAVPIAKIEDRVIAGPAGDLRLRLYTPASGTPAPVLVYFHGGGFVMGDLDTQDMICRGLCHAAGCLVVSVDYRLAPEHPFPAGPDDCWAATCWAADHAEEIGGIPGRLAVAGDSAGAVLAASVALRARDEGGPQLDGQVLIYGSGGYPRGETASWRDYPVAPFISTEDTFFYWHQYLSQVEAQRDNPLASPNRAESHVGAAPAFIATAEFDPTRDDAEGYGLLLVAAGVPVTTRRYVGMVHGFVSWLGVIDAAQTAVDDVGGWLRQQFSAKAG</sequence>
<name>A0A560J6G0_9PROT</name>
<dbReference type="InterPro" id="IPR033140">
    <property type="entry name" value="Lipase_GDXG_put_SER_AS"/>
</dbReference>
<evidence type="ECO:0000259" key="4">
    <source>
        <dbReference type="Pfam" id="PF07859"/>
    </source>
</evidence>
<reference evidence="7 8" key="1">
    <citation type="submission" date="2019-06" db="EMBL/GenBank/DDBJ databases">
        <title>Genomic Encyclopedia of Type Strains, Phase IV (KMG-V): Genome sequencing to study the core and pangenomes of soil and plant-associated prokaryotes.</title>
        <authorList>
            <person name="Whitman W."/>
        </authorList>
    </citation>
    <scope>NUCLEOTIDE SEQUENCE [LARGE SCALE GENOMIC DNA]</scope>
    <source>
        <strain evidence="5 7">BR 11880</strain>
        <strain evidence="6 8">BR 12005</strain>
    </source>
</reference>
<dbReference type="Gene3D" id="3.40.50.1820">
    <property type="entry name" value="alpha/beta hydrolase"/>
    <property type="match status" value="1"/>
</dbReference>
<dbReference type="EMBL" id="VITV01000016">
    <property type="protein sequence ID" value="TWB66049.1"/>
    <property type="molecule type" value="Genomic_DNA"/>
</dbReference>
<evidence type="ECO:0000313" key="5">
    <source>
        <dbReference type="EMBL" id="TWB18430.1"/>
    </source>
</evidence>
<dbReference type="Proteomes" id="UP000319859">
    <property type="component" value="Unassembled WGS sequence"/>
</dbReference>
<dbReference type="InterPro" id="IPR029058">
    <property type="entry name" value="AB_hydrolase_fold"/>
</dbReference>
<comment type="similarity">
    <text evidence="1">Belongs to the 'GDXG' lipolytic enzyme family.</text>
</comment>
<dbReference type="Pfam" id="PF07859">
    <property type="entry name" value="Abhydrolase_3"/>
    <property type="match status" value="1"/>
</dbReference>
<evidence type="ECO:0000313" key="8">
    <source>
        <dbReference type="Proteomes" id="UP000320516"/>
    </source>
</evidence>
<proteinExistence type="inferred from homology"/>
<dbReference type="SUPFAM" id="SSF53474">
    <property type="entry name" value="alpha/beta-Hydrolases"/>
    <property type="match status" value="1"/>
</dbReference>
<feature type="active site" evidence="3">
    <location>
        <position position="155"/>
    </location>
</feature>
<dbReference type="PROSITE" id="PS01174">
    <property type="entry name" value="LIPASE_GDXG_SER"/>
    <property type="match status" value="1"/>
</dbReference>
<evidence type="ECO:0000313" key="6">
    <source>
        <dbReference type="EMBL" id="TWB66049.1"/>
    </source>
</evidence>
<dbReference type="EMBL" id="VITN01000010">
    <property type="protein sequence ID" value="TWB18430.1"/>
    <property type="molecule type" value="Genomic_DNA"/>
</dbReference>
<dbReference type="Proteomes" id="UP000320516">
    <property type="component" value="Unassembled WGS sequence"/>
</dbReference>
<dbReference type="PANTHER" id="PTHR48081:SF8">
    <property type="entry name" value="ALPHA_BETA HYDROLASE FOLD-3 DOMAIN-CONTAINING PROTEIN-RELATED"/>
    <property type="match status" value="1"/>
</dbReference>
<keyword evidence="2" id="KW-0378">Hydrolase</keyword>
<dbReference type="RefSeq" id="WP_186455009.1">
    <property type="nucleotide sequence ID" value="NZ_VITN01000010.1"/>
</dbReference>
<dbReference type="AlphaFoldDB" id="A0A560J6G0"/>
<comment type="caution">
    <text evidence="6">The sequence shown here is derived from an EMBL/GenBank/DDBJ whole genome shotgun (WGS) entry which is preliminary data.</text>
</comment>
<evidence type="ECO:0000256" key="1">
    <source>
        <dbReference type="ARBA" id="ARBA00010515"/>
    </source>
</evidence>
<gene>
    <name evidence="6" type="ORF">FBZ87_11613</name>
    <name evidence="5" type="ORF">FBZ89_11075</name>
</gene>